<name>A0A6I4VQ49_9BACL</name>
<dbReference type="GO" id="GO:0032993">
    <property type="term" value="C:protein-DNA complex"/>
    <property type="evidence" value="ECO:0007669"/>
    <property type="project" value="TreeGrafter"/>
</dbReference>
<dbReference type="FunFam" id="1.10.10.10:FF:000001">
    <property type="entry name" value="LysR family transcriptional regulator"/>
    <property type="match status" value="1"/>
</dbReference>
<comment type="caution">
    <text evidence="6">The sequence shown here is derived from an EMBL/GenBank/DDBJ whole genome shotgun (WGS) entry which is preliminary data.</text>
</comment>
<dbReference type="SUPFAM" id="SSF53850">
    <property type="entry name" value="Periplasmic binding protein-like II"/>
    <property type="match status" value="1"/>
</dbReference>
<dbReference type="EMBL" id="WUUL01000001">
    <property type="protein sequence ID" value="MXQ52405.1"/>
    <property type="molecule type" value="Genomic_DNA"/>
</dbReference>
<dbReference type="Pfam" id="PF00126">
    <property type="entry name" value="HTH_1"/>
    <property type="match status" value="1"/>
</dbReference>
<sequence length="293" mass="33740">MELLQLQYFRKVAQLGHLTKAAEELHIAQPALSKTIARLESDLGVPLFDRQKRQIRLNDYGHIFLKQVEIALSALEEGKRQIADQADMVRGRVVLASTDHQCDAELVSSFLELFPDHRLFIKQTNSDEQNQSFLKNGDIDFYITSLPVDHKNMDSYSFITEEIFLGVPKSHSLANQSKVHLQELSNEDFISLPTRNHFRQLTDKFCRDVGLNLQTICEVEELSAISSFVEIEIGIAFLPKAAATDKVVLLPIEQPKCTRTFQIVWLKDRYLSKAAKRFLQFLIHYYRKNTEIM</sequence>
<feature type="domain" description="HTH lysR-type" evidence="5">
    <location>
        <begin position="1"/>
        <end position="58"/>
    </location>
</feature>
<gene>
    <name evidence="6" type="ORF">GSM42_01275</name>
</gene>
<keyword evidence="7" id="KW-1185">Reference proteome</keyword>
<dbReference type="AlphaFoldDB" id="A0A6I4VQ49"/>
<organism evidence="6 7">
    <name type="scientific">Shimazuella alba</name>
    <dbReference type="NCBI Taxonomy" id="2690964"/>
    <lineage>
        <taxon>Bacteria</taxon>
        <taxon>Bacillati</taxon>
        <taxon>Bacillota</taxon>
        <taxon>Bacilli</taxon>
        <taxon>Bacillales</taxon>
        <taxon>Thermoactinomycetaceae</taxon>
        <taxon>Shimazuella</taxon>
    </lineage>
</organism>
<dbReference type="Gene3D" id="1.10.10.10">
    <property type="entry name" value="Winged helix-like DNA-binding domain superfamily/Winged helix DNA-binding domain"/>
    <property type="match status" value="1"/>
</dbReference>
<evidence type="ECO:0000256" key="4">
    <source>
        <dbReference type="ARBA" id="ARBA00023163"/>
    </source>
</evidence>
<dbReference type="Pfam" id="PF03466">
    <property type="entry name" value="LysR_substrate"/>
    <property type="match status" value="1"/>
</dbReference>
<proteinExistence type="inferred from homology"/>
<reference evidence="6 7" key="1">
    <citation type="submission" date="2019-12" db="EMBL/GenBank/DDBJ databases">
        <title>Whole-genome analyses of novel actinobacteria.</title>
        <authorList>
            <person name="Sahin N."/>
            <person name="Saygin H."/>
        </authorList>
    </citation>
    <scope>NUCLEOTIDE SEQUENCE [LARGE SCALE GENOMIC DNA]</scope>
    <source>
        <strain evidence="6 7">KC615</strain>
    </source>
</reference>
<dbReference type="PANTHER" id="PTHR30346:SF28">
    <property type="entry name" value="HTH-TYPE TRANSCRIPTIONAL REGULATOR CYNR"/>
    <property type="match status" value="1"/>
</dbReference>
<dbReference type="Gene3D" id="3.40.190.290">
    <property type="match status" value="1"/>
</dbReference>
<evidence type="ECO:0000256" key="3">
    <source>
        <dbReference type="ARBA" id="ARBA00023125"/>
    </source>
</evidence>
<evidence type="ECO:0000259" key="5">
    <source>
        <dbReference type="PROSITE" id="PS50931"/>
    </source>
</evidence>
<dbReference type="PANTHER" id="PTHR30346">
    <property type="entry name" value="TRANSCRIPTIONAL DUAL REGULATOR HCAR-RELATED"/>
    <property type="match status" value="1"/>
</dbReference>
<dbReference type="GO" id="GO:0003700">
    <property type="term" value="F:DNA-binding transcription factor activity"/>
    <property type="evidence" value="ECO:0007669"/>
    <property type="project" value="InterPro"/>
</dbReference>
<dbReference type="Proteomes" id="UP000430692">
    <property type="component" value="Unassembled WGS sequence"/>
</dbReference>
<accession>A0A6I4VQ49</accession>
<dbReference type="CDD" id="cd05466">
    <property type="entry name" value="PBP2_LTTR_substrate"/>
    <property type="match status" value="1"/>
</dbReference>
<evidence type="ECO:0000313" key="6">
    <source>
        <dbReference type="EMBL" id="MXQ52405.1"/>
    </source>
</evidence>
<dbReference type="PRINTS" id="PR00039">
    <property type="entry name" value="HTHLYSR"/>
</dbReference>
<keyword evidence="3" id="KW-0238">DNA-binding</keyword>
<comment type="similarity">
    <text evidence="1">Belongs to the LysR transcriptional regulatory family.</text>
</comment>
<protein>
    <submittedName>
        <fullName evidence="6">LysR family transcriptional regulator</fullName>
    </submittedName>
</protein>
<evidence type="ECO:0000256" key="2">
    <source>
        <dbReference type="ARBA" id="ARBA00023015"/>
    </source>
</evidence>
<keyword evidence="2" id="KW-0805">Transcription regulation</keyword>
<dbReference type="GO" id="GO:0003677">
    <property type="term" value="F:DNA binding"/>
    <property type="evidence" value="ECO:0007669"/>
    <property type="project" value="UniProtKB-KW"/>
</dbReference>
<dbReference type="InterPro" id="IPR036388">
    <property type="entry name" value="WH-like_DNA-bd_sf"/>
</dbReference>
<evidence type="ECO:0000256" key="1">
    <source>
        <dbReference type="ARBA" id="ARBA00009437"/>
    </source>
</evidence>
<dbReference type="InterPro" id="IPR036390">
    <property type="entry name" value="WH_DNA-bd_sf"/>
</dbReference>
<dbReference type="PROSITE" id="PS50931">
    <property type="entry name" value="HTH_LYSR"/>
    <property type="match status" value="1"/>
</dbReference>
<dbReference type="InterPro" id="IPR000847">
    <property type="entry name" value="LysR_HTH_N"/>
</dbReference>
<evidence type="ECO:0000313" key="7">
    <source>
        <dbReference type="Proteomes" id="UP000430692"/>
    </source>
</evidence>
<keyword evidence="4" id="KW-0804">Transcription</keyword>
<dbReference type="InterPro" id="IPR005119">
    <property type="entry name" value="LysR_subst-bd"/>
</dbReference>
<dbReference type="SUPFAM" id="SSF46785">
    <property type="entry name" value="Winged helix' DNA-binding domain"/>
    <property type="match status" value="1"/>
</dbReference>